<feature type="compositionally biased region" description="Low complexity" evidence="1">
    <location>
        <begin position="35"/>
        <end position="60"/>
    </location>
</feature>
<organism evidence="3 4">
    <name type="scientific">Penaeus vannamei</name>
    <name type="common">Whiteleg shrimp</name>
    <name type="synonym">Litopenaeus vannamei</name>
    <dbReference type="NCBI Taxonomy" id="6689"/>
    <lineage>
        <taxon>Eukaryota</taxon>
        <taxon>Metazoa</taxon>
        <taxon>Ecdysozoa</taxon>
        <taxon>Arthropoda</taxon>
        <taxon>Crustacea</taxon>
        <taxon>Multicrustacea</taxon>
        <taxon>Malacostraca</taxon>
        <taxon>Eumalacostraca</taxon>
        <taxon>Eucarida</taxon>
        <taxon>Decapoda</taxon>
        <taxon>Dendrobranchiata</taxon>
        <taxon>Penaeoidea</taxon>
        <taxon>Penaeidae</taxon>
        <taxon>Penaeus</taxon>
    </lineage>
</organism>
<evidence type="ECO:0000313" key="4">
    <source>
        <dbReference type="Proteomes" id="UP000283509"/>
    </source>
</evidence>
<comment type="caution">
    <text evidence="3">The sequence shown here is derived from an EMBL/GenBank/DDBJ whole genome shotgun (WGS) entry which is preliminary data.</text>
</comment>
<evidence type="ECO:0000313" key="3">
    <source>
        <dbReference type="EMBL" id="ROT85541.1"/>
    </source>
</evidence>
<proteinExistence type="predicted"/>
<feature type="region of interest" description="Disordered" evidence="1">
    <location>
        <begin position="19"/>
        <end position="60"/>
    </location>
</feature>
<reference evidence="3 4" key="1">
    <citation type="submission" date="2018-04" db="EMBL/GenBank/DDBJ databases">
        <authorList>
            <person name="Zhang X."/>
            <person name="Yuan J."/>
            <person name="Li F."/>
            <person name="Xiang J."/>
        </authorList>
    </citation>
    <scope>NUCLEOTIDE SEQUENCE [LARGE SCALE GENOMIC DNA]</scope>
    <source>
        <tissue evidence="3">Muscle</tissue>
    </source>
</reference>
<feature type="signal peptide" evidence="2">
    <location>
        <begin position="1"/>
        <end position="16"/>
    </location>
</feature>
<dbReference type="Proteomes" id="UP000283509">
    <property type="component" value="Unassembled WGS sequence"/>
</dbReference>
<protein>
    <submittedName>
        <fullName evidence="3">Ribosome-binding protein 1</fullName>
    </submittedName>
</protein>
<dbReference type="EMBL" id="QCYY01000255">
    <property type="protein sequence ID" value="ROT85541.1"/>
    <property type="molecule type" value="Genomic_DNA"/>
</dbReference>
<dbReference type="OrthoDB" id="6418606at2759"/>
<evidence type="ECO:0000256" key="1">
    <source>
        <dbReference type="SAM" id="MobiDB-lite"/>
    </source>
</evidence>
<gene>
    <name evidence="3" type="ORF">C7M84_012198</name>
</gene>
<keyword evidence="2" id="KW-0732">Signal</keyword>
<feature type="compositionally biased region" description="Basic and acidic residues" evidence="1">
    <location>
        <begin position="20"/>
        <end position="34"/>
    </location>
</feature>
<keyword evidence="4" id="KW-1185">Reference proteome</keyword>
<name>A0A423UA06_PENVA</name>
<evidence type="ECO:0000256" key="2">
    <source>
        <dbReference type="SAM" id="SignalP"/>
    </source>
</evidence>
<accession>A0A423UA06</accession>
<dbReference type="AlphaFoldDB" id="A0A423UA06"/>
<feature type="chain" id="PRO_5019093703" evidence="2">
    <location>
        <begin position="17"/>
        <end position="544"/>
    </location>
</feature>
<sequence>MVLSLGVNNVLLLSLAGRPPDPHASRPAPEHLDLSRPSTSPDLRSSSSPLAVGSSSSLRSDGMSRLPPLLSSIPLLLQSLLDVFIDESCIAVVVLAYVPTLQSRWRGVFVASFALSSTLSSSPQLLLSSLSLSLLILNHVRPPSLPPSSPALPHPSLSSGLLYSSLFSSLSLPLSSPPLLPLSLVSLDLTLNPSSVPICLILFSDLTLLTASSSRSQRPPLVSLSRPSSLHSARSISISLCVSPLSSLVFFFSLLSPRVSSRLALFRSSHETGASSLVKRSAAYPHGTMLRYFLMAMSSSDAPRSPPVLVNRPIRRLGSEFLGKRSSPPAVSLEESAEDTHACEDEACADEAEKMGSEFLGKRMGSEFLGKRMGSEFLGKRMGSEFLGKRAMGSEFLGKRAMGSEFLGKRVTGSEFLGKRAMGSEFLGKRGMGSEFLGKRAMGFRKFLGKRAMGSEFLGKRAMGSEFLGKRAMGSEFLGKRAMGSEFLGKRAMGSEFLGKRAMGSEFLGKRAMGSEFLGKRFVPGSLDSASVDTKRAVGSEFLG</sequence>
<reference evidence="3 4" key="2">
    <citation type="submission" date="2019-01" db="EMBL/GenBank/DDBJ databases">
        <title>The decoding of complex shrimp genome reveals the adaptation for benthos swimmer, frequently molting mechanism and breeding impact on genome.</title>
        <authorList>
            <person name="Sun Y."/>
            <person name="Gao Y."/>
            <person name="Yu Y."/>
        </authorList>
    </citation>
    <scope>NUCLEOTIDE SEQUENCE [LARGE SCALE GENOMIC DNA]</scope>
    <source>
        <tissue evidence="3">Muscle</tissue>
    </source>
</reference>